<proteinExistence type="predicted"/>
<gene>
    <name evidence="2" type="ORF">GY632_1866</name>
</gene>
<comment type="caution">
    <text evidence="2">The sequence shown here is derived from an EMBL/GenBank/DDBJ whole genome shotgun (WGS) entry which is preliminary data.</text>
</comment>
<evidence type="ECO:0000256" key="1">
    <source>
        <dbReference type="SAM" id="MobiDB-lite"/>
    </source>
</evidence>
<sequence length="222" mass="24592">MLDSSETPPPLHFSPPSSEQDRTSTRESTPIGTPLGVVSSNPRRPELLHNHHLGHRKASASSPFSPSAAHIPVFDDEDEDDSIFPLFPSSPPDQHHQHHHHQHQNRSQHGQRRHHRYNSSQHSVTMDGHAMPIDLSARQTSKSPPGQQASNLTSALQKAATGAADMSSNWNGVASNNFMSNAARKESFSATMAQYSNGSKPISMSGRRYELGRCFRRQLDQR</sequence>
<dbReference type="EMBL" id="JAAQVJ010000040">
    <property type="protein sequence ID" value="KAF3898232.1"/>
    <property type="molecule type" value="Genomic_DNA"/>
</dbReference>
<evidence type="ECO:0000313" key="2">
    <source>
        <dbReference type="EMBL" id="KAF3898232.1"/>
    </source>
</evidence>
<organism evidence="2 3">
    <name type="scientific">Trichophyton interdigitale</name>
    <dbReference type="NCBI Taxonomy" id="101480"/>
    <lineage>
        <taxon>Eukaryota</taxon>
        <taxon>Fungi</taxon>
        <taxon>Dikarya</taxon>
        <taxon>Ascomycota</taxon>
        <taxon>Pezizomycotina</taxon>
        <taxon>Eurotiomycetes</taxon>
        <taxon>Eurotiomycetidae</taxon>
        <taxon>Onygenales</taxon>
        <taxon>Arthrodermataceae</taxon>
        <taxon>Trichophyton</taxon>
    </lineage>
</organism>
<accession>A0A9P5CYF5</accession>
<feature type="compositionally biased region" description="Low complexity" evidence="1">
    <location>
        <begin position="59"/>
        <end position="69"/>
    </location>
</feature>
<dbReference type="AlphaFoldDB" id="A0A9P5CYF5"/>
<name>A0A9P5CYF5_9EURO</name>
<feature type="region of interest" description="Disordered" evidence="1">
    <location>
        <begin position="1"/>
        <end position="157"/>
    </location>
</feature>
<feature type="compositionally biased region" description="Polar residues" evidence="1">
    <location>
        <begin position="137"/>
        <end position="156"/>
    </location>
</feature>
<feature type="compositionally biased region" description="Basic residues" evidence="1">
    <location>
        <begin position="96"/>
        <end position="117"/>
    </location>
</feature>
<protein>
    <submittedName>
        <fullName evidence="2">Uncharacterized protein</fullName>
    </submittedName>
</protein>
<evidence type="ECO:0000313" key="3">
    <source>
        <dbReference type="Proteomes" id="UP000749309"/>
    </source>
</evidence>
<reference evidence="2" key="1">
    <citation type="submission" date="2020-03" db="EMBL/GenBank/DDBJ databases">
        <title>Whole Genome Sequence of Trichophyton interdigitale from India.</title>
        <authorList>
            <person name="Kumar P."/>
        </authorList>
    </citation>
    <scope>NUCLEOTIDE SEQUENCE</scope>
    <source>
        <strain evidence="2">UCMS-IGIB-CI14</strain>
    </source>
</reference>
<dbReference type="Proteomes" id="UP000749309">
    <property type="component" value="Unassembled WGS sequence"/>
</dbReference>